<name>A0ABT4QLA1_9BACL</name>
<dbReference type="SUPFAM" id="SSF109854">
    <property type="entry name" value="DinB/YfiT-like putative metalloenzymes"/>
    <property type="match status" value="1"/>
</dbReference>
<keyword evidence="3" id="KW-1185">Reference proteome</keyword>
<accession>A0ABT4QLA1</accession>
<organism evidence="2 3">
    <name type="scientific">Paenibacillus gyeongsangnamensis</name>
    <dbReference type="NCBI Taxonomy" id="3388067"/>
    <lineage>
        <taxon>Bacteria</taxon>
        <taxon>Bacillati</taxon>
        <taxon>Bacillota</taxon>
        <taxon>Bacilli</taxon>
        <taxon>Bacillales</taxon>
        <taxon>Paenibacillaceae</taxon>
        <taxon>Paenibacillus</taxon>
    </lineage>
</organism>
<protein>
    <submittedName>
        <fullName evidence="2">DinB family protein</fullName>
    </submittedName>
</protein>
<sequence>METLSLLEALSQVRRYQFAQIDGLPAERRIVIPKGFRNHLHWQLGHNIVETDNLLFKLTGERQLPTAFQYYFANGTSPKAWIGEPPSWDELTELLLSQCDQVRNTIETDNYESALQLAPHLYHEWLHAGIINAMVKLV</sequence>
<proteinExistence type="predicted"/>
<dbReference type="InterPro" id="IPR024775">
    <property type="entry name" value="DinB-like"/>
</dbReference>
<dbReference type="RefSeq" id="WP_269886182.1">
    <property type="nucleotide sequence ID" value="NZ_JAQAGZ010000046.1"/>
</dbReference>
<dbReference type="Gene3D" id="1.20.120.450">
    <property type="entry name" value="dinb family like domain"/>
    <property type="match status" value="1"/>
</dbReference>
<reference evidence="2 3" key="1">
    <citation type="submission" date="2022-12" db="EMBL/GenBank/DDBJ databases">
        <title>Draft genome sequence of Paenibacillus sp. dW9.</title>
        <authorList>
            <person name="Choi E.-W."/>
            <person name="Kim D.-U."/>
        </authorList>
    </citation>
    <scope>NUCLEOTIDE SEQUENCE [LARGE SCALE GENOMIC DNA]</scope>
    <source>
        <strain evidence="3">dW9</strain>
    </source>
</reference>
<evidence type="ECO:0000259" key="1">
    <source>
        <dbReference type="Pfam" id="PF12867"/>
    </source>
</evidence>
<dbReference type="InterPro" id="IPR034660">
    <property type="entry name" value="DinB/YfiT-like"/>
</dbReference>
<evidence type="ECO:0000313" key="2">
    <source>
        <dbReference type="EMBL" id="MCZ8517654.1"/>
    </source>
</evidence>
<comment type="caution">
    <text evidence="2">The sequence shown here is derived from an EMBL/GenBank/DDBJ whole genome shotgun (WGS) entry which is preliminary data.</text>
</comment>
<evidence type="ECO:0000313" key="3">
    <source>
        <dbReference type="Proteomes" id="UP001527882"/>
    </source>
</evidence>
<dbReference type="Pfam" id="PF12867">
    <property type="entry name" value="DinB_2"/>
    <property type="match status" value="1"/>
</dbReference>
<dbReference type="EMBL" id="JAQAGZ010000046">
    <property type="protein sequence ID" value="MCZ8517654.1"/>
    <property type="molecule type" value="Genomic_DNA"/>
</dbReference>
<feature type="domain" description="DinB-like" evidence="1">
    <location>
        <begin position="10"/>
        <end position="112"/>
    </location>
</feature>
<gene>
    <name evidence="2" type="ORF">O9H85_36110</name>
</gene>
<dbReference type="Proteomes" id="UP001527882">
    <property type="component" value="Unassembled WGS sequence"/>
</dbReference>